<name>A0A927CNH9_9BACL</name>
<dbReference type="RefSeq" id="WP_190860455.1">
    <property type="nucleotide sequence ID" value="NZ_JACXIY010000012.1"/>
</dbReference>
<dbReference type="InterPro" id="IPR029002">
    <property type="entry name" value="PLPC/GPLD1"/>
</dbReference>
<accession>A0A927CNH9</accession>
<evidence type="ECO:0000313" key="3">
    <source>
        <dbReference type="Proteomes" id="UP000632125"/>
    </source>
</evidence>
<proteinExistence type="predicted"/>
<gene>
    <name evidence="2" type="ORF">IDH41_09635</name>
</gene>
<keyword evidence="3" id="KW-1185">Reference proteome</keyword>
<feature type="domain" description="Phospholipase C/D" evidence="1">
    <location>
        <begin position="6"/>
        <end position="91"/>
    </location>
</feature>
<protein>
    <submittedName>
        <fullName evidence="2">Zinc dependent phospholipase C family protein</fullName>
    </submittedName>
</protein>
<dbReference type="EMBL" id="JACXIY010000012">
    <property type="protein sequence ID" value="MBD2868840.1"/>
    <property type="molecule type" value="Genomic_DNA"/>
</dbReference>
<reference evidence="2" key="1">
    <citation type="submission" date="2020-09" db="EMBL/GenBank/DDBJ databases">
        <title>A novel bacterium of genus Paenibacillus, isolated from South China Sea.</title>
        <authorList>
            <person name="Huang H."/>
            <person name="Mo K."/>
            <person name="Hu Y."/>
        </authorList>
    </citation>
    <scope>NUCLEOTIDE SEQUENCE</scope>
    <source>
        <strain evidence="2">IB182493</strain>
    </source>
</reference>
<dbReference type="Proteomes" id="UP000632125">
    <property type="component" value="Unassembled WGS sequence"/>
</dbReference>
<dbReference type="AlphaFoldDB" id="A0A927CNH9"/>
<comment type="caution">
    <text evidence="2">The sequence shown here is derived from an EMBL/GenBank/DDBJ whole genome shotgun (WGS) entry which is preliminary data.</text>
</comment>
<evidence type="ECO:0000313" key="2">
    <source>
        <dbReference type="EMBL" id="MBD2868840.1"/>
    </source>
</evidence>
<dbReference type="Pfam" id="PF00882">
    <property type="entry name" value="Zn_dep_PLPC"/>
    <property type="match status" value="1"/>
</dbReference>
<sequence length="213" mass="25422">MGSRLMHLIIGEIVASSLDGIKNKRDFLIGSIAPDAAFSFERKVATHYFEGDVDKRTRQVNYQRYMDTYLSDIKDDYSLGYLTHLIGDNVWMEYIYYPYELQQKQELDPTFLQKWHSDFRKMNTKLLCHYKMGYLKDWLEIYALPREIEDITRDDLQKFIEEMYGDFEIIEQNKSCELEVYNYDDIIEYINLSISKAIAVIEEMIFDAHARLH</sequence>
<evidence type="ECO:0000259" key="1">
    <source>
        <dbReference type="Pfam" id="PF00882"/>
    </source>
</evidence>
<organism evidence="2 3">
    <name type="scientific">Paenibacillus arenilitoris</name>
    <dbReference type="NCBI Taxonomy" id="2772299"/>
    <lineage>
        <taxon>Bacteria</taxon>
        <taxon>Bacillati</taxon>
        <taxon>Bacillota</taxon>
        <taxon>Bacilli</taxon>
        <taxon>Bacillales</taxon>
        <taxon>Paenibacillaceae</taxon>
        <taxon>Paenibacillus</taxon>
    </lineage>
</organism>